<dbReference type="PRINTS" id="PR00069">
    <property type="entry name" value="ALDKETRDTASE"/>
</dbReference>
<keyword evidence="3" id="KW-0560">Oxidoreductase</keyword>
<name>A0A5K1JW81_9APHY</name>
<sequence>MSWGRIQLNDGSSIPSLAYGTGRLGTVDSVVGWVKQAISAGFIHIDTAQGYKNEEETGKGIRESGVAREDIYITTKFSGRDELSIPEAFEQSIKKLGVDYVDLYLIHHPRHAIPDIPSAWMQMEKLKEGGLTKNIGVSNFNVDELQAILDVAKIKPAANQVLMAWAKSKGIVVITSSRDKERVDAFLAAGNVVLTEEDNAAIDNAGKRGSWATK</sequence>
<dbReference type="PANTHER" id="PTHR43827:SF3">
    <property type="entry name" value="NADP-DEPENDENT OXIDOREDUCTASE DOMAIN-CONTAINING PROTEIN"/>
    <property type="match status" value="1"/>
</dbReference>
<accession>A0A5K1JW81</accession>
<dbReference type="EMBL" id="LR725535">
    <property type="protein sequence ID" value="VWO96315.1"/>
    <property type="molecule type" value="Genomic_DNA"/>
</dbReference>
<evidence type="ECO:0000256" key="2">
    <source>
        <dbReference type="ARBA" id="ARBA00022857"/>
    </source>
</evidence>
<protein>
    <submittedName>
        <fullName evidence="5">Protein kinase domain-containing protein</fullName>
    </submittedName>
</protein>
<dbReference type="SUPFAM" id="SSF51430">
    <property type="entry name" value="NAD(P)-linked oxidoreductase"/>
    <property type="match status" value="1"/>
</dbReference>
<dbReference type="AlphaFoldDB" id="A0A5K1JW81"/>
<dbReference type="PANTHER" id="PTHR43827">
    <property type="entry name" value="2,5-DIKETO-D-GLUCONIC ACID REDUCTASE"/>
    <property type="match status" value="1"/>
</dbReference>
<dbReference type="Pfam" id="PF00248">
    <property type="entry name" value="Aldo_ket_red"/>
    <property type="match status" value="1"/>
</dbReference>
<dbReference type="GO" id="GO:0016616">
    <property type="term" value="F:oxidoreductase activity, acting on the CH-OH group of donors, NAD or NADP as acceptor"/>
    <property type="evidence" value="ECO:0007669"/>
    <property type="project" value="UniProtKB-ARBA"/>
</dbReference>
<evidence type="ECO:0000313" key="5">
    <source>
        <dbReference type="EMBL" id="VWO96315.1"/>
    </source>
</evidence>
<dbReference type="InterPro" id="IPR023210">
    <property type="entry name" value="NADP_OxRdtase_dom"/>
</dbReference>
<feature type="domain" description="NADP-dependent oxidoreductase" evidence="4">
    <location>
        <begin position="17"/>
        <end position="163"/>
    </location>
</feature>
<dbReference type="Gene3D" id="3.20.20.100">
    <property type="entry name" value="NADP-dependent oxidoreductase domain"/>
    <property type="match status" value="2"/>
</dbReference>
<evidence type="ECO:0000259" key="4">
    <source>
        <dbReference type="Pfam" id="PF00248"/>
    </source>
</evidence>
<dbReference type="InterPro" id="IPR036812">
    <property type="entry name" value="NAD(P)_OxRdtase_dom_sf"/>
</dbReference>
<dbReference type="PROSITE" id="PS00062">
    <property type="entry name" value="ALDOKETO_REDUCTASE_2"/>
    <property type="match status" value="1"/>
</dbReference>
<organism evidence="5">
    <name type="scientific">Ganoderma boninense</name>
    <dbReference type="NCBI Taxonomy" id="34458"/>
    <lineage>
        <taxon>Eukaryota</taxon>
        <taxon>Fungi</taxon>
        <taxon>Dikarya</taxon>
        <taxon>Basidiomycota</taxon>
        <taxon>Agaricomycotina</taxon>
        <taxon>Agaricomycetes</taxon>
        <taxon>Polyporales</taxon>
        <taxon>Polyporaceae</taxon>
        <taxon>Ganoderma</taxon>
    </lineage>
</organism>
<keyword evidence="5" id="KW-0418">Kinase</keyword>
<reference evidence="5" key="1">
    <citation type="submission" date="2019-10" db="EMBL/GenBank/DDBJ databases">
        <authorList>
            <person name="Nor Muhammad N."/>
        </authorList>
    </citation>
    <scope>NUCLEOTIDE SEQUENCE</scope>
</reference>
<dbReference type="InterPro" id="IPR020471">
    <property type="entry name" value="AKR"/>
</dbReference>
<dbReference type="InterPro" id="IPR018170">
    <property type="entry name" value="Aldo/ket_reductase_CS"/>
</dbReference>
<dbReference type="GO" id="GO:0016301">
    <property type="term" value="F:kinase activity"/>
    <property type="evidence" value="ECO:0007669"/>
    <property type="project" value="UniProtKB-KW"/>
</dbReference>
<keyword evidence="5" id="KW-0808">Transferase</keyword>
<keyword evidence="2" id="KW-0521">NADP</keyword>
<gene>
    <name evidence="5" type="primary">I1S077</name>
</gene>
<evidence type="ECO:0000256" key="1">
    <source>
        <dbReference type="ARBA" id="ARBA00007905"/>
    </source>
</evidence>
<evidence type="ECO:0000256" key="3">
    <source>
        <dbReference type="ARBA" id="ARBA00023002"/>
    </source>
</evidence>
<comment type="similarity">
    <text evidence="1">Belongs to the aldo/keto reductase family.</text>
</comment>
<proteinExistence type="inferred from homology"/>